<proteinExistence type="predicted"/>
<gene>
    <name evidence="1" type="ORF">IPJ48_03990</name>
</gene>
<name>A0A9D7FC71_9RHOO</name>
<sequence length="63" mass="7303">MLPSLLAHEIKNSLKHFFAHRLQAFLPLVRGRHAALNPRRTLNFLTLTDQSKRESLEQNALIQ</sequence>
<protein>
    <submittedName>
        <fullName evidence="1">Uncharacterized protein</fullName>
    </submittedName>
</protein>
<dbReference type="Proteomes" id="UP000886602">
    <property type="component" value="Unassembled WGS sequence"/>
</dbReference>
<comment type="caution">
    <text evidence="1">The sequence shown here is derived from an EMBL/GenBank/DDBJ whole genome shotgun (WGS) entry which is preliminary data.</text>
</comment>
<reference evidence="1" key="1">
    <citation type="submission" date="2020-10" db="EMBL/GenBank/DDBJ databases">
        <title>Connecting structure to function with the recovery of over 1000 high-quality activated sludge metagenome-assembled genomes encoding full-length rRNA genes using long-read sequencing.</title>
        <authorList>
            <person name="Singleton C.M."/>
            <person name="Petriglieri F."/>
            <person name="Kristensen J.M."/>
            <person name="Kirkegaard R.H."/>
            <person name="Michaelsen T.Y."/>
            <person name="Andersen M.H."/>
            <person name="Karst S.M."/>
            <person name="Dueholm M.S."/>
            <person name="Nielsen P.H."/>
            <person name="Albertsen M."/>
        </authorList>
    </citation>
    <scope>NUCLEOTIDE SEQUENCE</scope>
    <source>
        <strain evidence="1">EsbW_18-Q3-R4-48_MAXAC.044</strain>
    </source>
</reference>
<evidence type="ECO:0000313" key="2">
    <source>
        <dbReference type="Proteomes" id="UP000886602"/>
    </source>
</evidence>
<organism evidence="1 2">
    <name type="scientific">Candidatus Propionivibrio dominans</name>
    <dbReference type="NCBI Taxonomy" id="2954373"/>
    <lineage>
        <taxon>Bacteria</taxon>
        <taxon>Pseudomonadati</taxon>
        <taxon>Pseudomonadota</taxon>
        <taxon>Betaproteobacteria</taxon>
        <taxon>Rhodocyclales</taxon>
        <taxon>Rhodocyclaceae</taxon>
        <taxon>Propionivibrio</taxon>
    </lineage>
</organism>
<accession>A0A9D7FC71</accession>
<dbReference type="EMBL" id="JADJNC010000005">
    <property type="protein sequence ID" value="MBK7422310.1"/>
    <property type="molecule type" value="Genomic_DNA"/>
</dbReference>
<dbReference type="AlphaFoldDB" id="A0A9D7FC71"/>
<evidence type="ECO:0000313" key="1">
    <source>
        <dbReference type="EMBL" id="MBK7422310.1"/>
    </source>
</evidence>